<keyword evidence="5" id="KW-1185">Reference proteome</keyword>
<evidence type="ECO:0000256" key="3">
    <source>
        <dbReference type="ARBA" id="ARBA00023002"/>
    </source>
</evidence>
<keyword evidence="2" id="KW-0169">Cobalamin biosynthesis</keyword>
<reference evidence="4 5" key="1">
    <citation type="submission" date="2021-03" db="EMBL/GenBank/DDBJ databases">
        <title>Sneathiella sp. CAU 1612 isolated from Kang Won-do.</title>
        <authorList>
            <person name="Kim W."/>
        </authorList>
    </citation>
    <scope>NUCLEOTIDE SEQUENCE [LARGE SCALE GENOMIC DNA]</scope>
    <source>
        <strain evidence="4 5">CAU 1612</strain>
    </source>
</reference>
<protein>
    <submittedName>
        <fullName evidence="4">Cobalt-precorrin-6A reductase</fullName>
        <ecNumber evidence="4">1.3.1.106</ecNumber>
    </submittedName>
</protein>
<accession>A0ABS3F6L4</accession>
<dbReference type="Proteomes" id="UP000664761">
    <property type="component" value="Unassembled WGS sequence"/>
</dbReference>
<dbReference type="EC" id="1.3.1.106" evidence="4"/>
<dbReference type="EMBL" id="JAFLNC010000003">
    <property type="protein sequence ID" value="MBO0334169.1"/>
    <property type="molecule type" value="Genomic_DNA"/>
</dbReference>
<dbReference type="NCBIfam" id="NF005968">
    <property type="entry name" value="PRK08057.1-2"/>
    <property type="match status" value="1"/>
</dbReference>
<comment type="pathway">
    <text evidence="1">Cofactor biosynthesis; adenosylcobalamin biosynthesis.</text>
</comment>
<evidence type="ECO:0000313" key="4">
    <source>
        <dbReference type="EMBL" id="MBO0334169.1"/>
    </source>
</evidence>
<dbReference type="RefSeq" id="WP_207045654.1">
    <property type="nucleotide sequence ID" value="NZ_JAFLNC010000003.1"/>
</dbReference>
<dbReference type="PROSITE" id="PS51014">
    <property type="entry name" value="COBK_CBIJ"/>
    <property type="match status" value="1"/>
</dbReference>
<name>A0ABS3F6L4_9PROT</name>
<comment type="caution">
    <text evidence="4">The sequence shown here is derived from an EMBL/GenBank/DDBJ whole genome shotgun (WGS) entry which is preliminary data.</text>
</comment>
<proteinExistence type="predicted"/>
<dbReference type="InterPro" id="IPR003723">
    <property type="entry name" value="Precorrin-6x_reduct"/>
</dbReference>
<dbReference type="PANTHER" id="PTHR36925">
    <property type="entry name" value="COBALT-PRECORRIN-6A REDUCTASE"/>
    <property type="match status" value="1"/>
</dbReference>
<dbReference type="PANTHER" id="PTHR36925:SF1">
    <property type="entry name" value="COBALT-PRECORRIN-6A REDUCTASE"/>
    <property type="match status" value="1"/>
</dbReference>
<evidence type="ECO:0000313" key="5">
    <source>
        <dbReference type="Proteomes" id="UP000664761"/>
    </source>
</evidence>
<dbReference type="Pfam" id="PF02571">
    <property type="entry name" value="CbiJ"/>
    <property type="match status" value="1"/>
</dbReference>
<dbReference type="NCBIfam" id="TIGR00715">
    <property type="entry name" value="precor6x_red"/>
    <property type="match status" value="1"/>
</dbReference>
<keyword evidence="3 4" id="KW-0560">Oxidoreductase</keyword>
<evidence type="ECO:0000256" key="1">
    <source>
        <dbReference type="ARBA" id="ARBA00004953"/>
    </source>
</evidence>
<dbReference type="GO" id="GO:0016491">
    <property type="term" value="F:oxidoreductase activity"/>
    <property type="evidence" value="ECO:0007669"/>
    <property type="project" value="UniProtKB-KW"/>
</dbReference>
<gene>
    <name evidence="4" type="ORF">J0X12_11110</name>
</gene>
<evidence type="ECO:0000256" key="2">
    <source>
        <dbReference type="ARBA" id="ARBA00022573"/>
    </source>
</evidence>
<organism evidence="4 5">
    <name type="scientific">Sneathiella sedimenti</name>
    <dbReference type="NCBI Taxonomy" id="2816034"/>
    <lineage>
        <taxon>Bacteria</taxon>
        <taxon>Pseudomonadati</taxon>
        <taxon>Pseudomonadota</taxon>
        <taxon>Alphaproteobacteria</taxon>
        <taxon>Sneathiellales</taxon>
        <taxon>Sneathiellaceae</taxon>
        <taxon>Sneathiella</taxon>
    </lineage>
</organism>
<sequence>MAEVKNILLLGGTEDAVRLNQTLAGHPGAVLTTSLAGRTRKPAHLSGEIIVGGFGGEEGLRQFITVNHINLVIDASHPFADRITRNAFNACAAADIHFLRLQRPEWKHLPGDHWISVASVEEAVKKLNGFNRIFLSVGRQELAPFENCSNRYFLVRSIEKADFTPHESDVTFIQSRGPFLIEEEIRLLREQRIDLLVSKNSGGKATYAKIEAARALDIPVLMIERPALPDCVTYSEIDDLVAAIGF</sequence>